<evidence type="ECO:0000313" key="2">
    <source>
        <dbReference type="Proteomes" id="UP000292702"/>
    </source>
</evidence>
<protein>
    <submittedName>
        <fullName evidence="1">Uncharacterized protein</fullName>
    </submittedName>
</protein>
<accession>A0A4V2MW01</accession>
<dbReference type="EMBL" id="RWJN01000247">
    <property type="protein sequence ID" value="TCD64247.1"/>
    <property type="molecule type" value="Genomic_DNA"/>
</dbReference>
<name>A0A4V2MW01_9APHY</name>
<dbReference type="AlphaFoldDB" id="A0A4V2MW01"/>
<gene>
    <name evidence="1" type="ORF">EIP91_004316</name>
</gene>
<dbReference type="Proteomes" id="UP000292702">
    <property type="component" value="Unassembled WGS sequence"/>
</dbReference>
<proteinExistence type="predicted"/>
<reference evidence="1 2" key="1">
    <citation type="submission" date="2018-11" db="EMBL/GenBank/DDBJ databases">
        <title>Genome assembly of Steccherinum ochraceum LE-BIN_3174, the white-rot fungus of the Steccherinaceae family (The Residual Polyporoid clade, Polyporales, Basidiomycota).</title>
        <authorList>
            <person name="Fedorova T.V."/>
            <person name="Glazunova O.A."/>
            <person name="Landesman E.O."/>
            <person name="Moiseenko K.V."/>
            <person name="Psurtseva N.V."/>
            <person name="Savinova O.S."/>
            <person name="Shakhova N.V."/>
            <person name="Tyazhelova T.V."/>
            <person name="Vasina D.V."/>
        </authorList>
    </citation>
    <scope>NUCLEOTIDE SEQUENCE [LARGE SCALE GENOMIC DNA]</scope>
    <source>
        <strain evidence="1 2">LE-BIN_3174</strain>
    </source>
</reference>
<sequence>MVTVRDHAVNGGLLGLLLKRSAERRTFSPPVDPTAFLFLVRRKEVGVLMGAWVSHVGLKFGHFRVQTGNLAGVVHMRMIDSARYEADSGV</sequence>
<evidence type="ECO:0000313" key="1">
    <source>
        <dbReference type="EMBL" id="TCD64247.1"/>
    </source>
</evidence>
<comment type="caution">
    <text evidence="1">The sequence shown here is derived from an EMBL/GenBank/DDBJ whole genome shotgun (WGS) entry which is preliminary data.</text>
</comment>
<keyword evidence="2" id="KW-1185">Reference proteome</keyword>
<organism evidence="1 2">
    <name type="scientific">Steccherinum ochraceum</name>
    <dbReference type="NCBI Taxonomy" id="92696"/>
    <lineage>
        <taxon>Eukaryota</taxon>
        <taxon>Fungi</taxon>
        <taxon>Dikarya</taxon>
        <taxon>Basidiomycota</taxon>
        <taxon>Agaricomycotina</taxon>
        <taxon>Agaricomycetes</taxon>
        <taxon>Polyporales</taxon>
        <taxon>Steccherinaceae</taxon>
        <taxon>Steccherinum</taxon>
    </lineage>
</organism>